<accession>A0ABD3HX85</accession>
<dbReference type="Proteomes" id="UP001633002">
    <property type="component" value="Unassembled WGS sequence"/>
</dbReference>
<dbReference type="AlphaFoldDB" id="A0ABD3HX85"/>
<organism evidence="2 3">
    <name type="scientific">Riccia sorocarpa</name>
    <dbReference type="NCBI Taxonomy" id="122646"/>
    <lineage>
        <taxon>Eukaryota</taxon>
        <taxon>Viridiplantae</taxon>
        <taxon>Streptophyta</taxon>
        <taxon>Embryophyta</taxon>
        <taxon>Marchantiophyta</taxon>
        <taxon>Marchantiopsida</taxon>
        <taxon>Marchantiidae</taxon>
        <taxon>Marchantiales</taxon>
        <taxon>Ricciaceae</taxon>
        <taxon>Riccia</taxon>
    </lineage>
</organism>
<name>A0ABD3HX85_9MARC</name>
<gene>
    <name evidence="2" type="ORF">R1sor_009657</name>
</gene>
<feature type="region of interest" description="Disordered" evidence="1">
    <location>
        <begin position="22"/>
        <end position="58"/>
    </location>
</feature>
<feature type="compositionally biased region" description="Basic and acidic residues" evidence="1">
    <location>
        <begin position="41"/>
        <end position="58"/>
    </location>
</feature>
<sequence length="114" mass="12941">MFDALKFNSCKFGGCRNELRGEEAWSPGASSDRDEMVEEGSVAREDKDLDNSGDEEGKKGGACLFWFDHMIMILIEVMKAEHHMAEQDLVRARKESDKMKFLGCSSRLKSERLC</sequence>
<evidence type="ECO:0000313" key="3">
    <source>
        <dbReference type="Proteomes" id="UP001633002"/>
    </source>
</evidence>
<reference evidence="2 3" key="1">
    <citation type="submission" date="2024-09" db="EMBL/GenBank/DDBJ databases">
        <title>Chromosome-scale assembly of Riccia sorocarpa.</title>
        <authorList>
            <person name="Paukszto L."/>
        </authorList>
    </citation>
    <scope>NUCLEOTIDE SEQUENCE [LARGE SCALE GENOMIC DNA]</scope>
    <source>
        <strain evidence="2">LP-2024</strain>
        <tissue evidence="2">Aerial parts of the thallus</tissue>
    </source>
</reference>
<protein>
    <submittedName>
        <fullName evidence="2">Uncharacterized protein</fullName>
    </submittedName>
</protein>
<evidence type="ECO:0000256" key="1">
    <source>
        <dbReference type="SAM" id="MobiDB-lite"/>
    </source>
</evidence>
<keyword evidence="3" id="KW-1185">Reference proteome</keyword>
<evidence type="ECO:0000313" key="2">
    <source>
        <dbReference type="EMBL" id="KAL3695581.1"/>
    </source>
</evidence>
<proteinExistence type="predicted"/>
<comment type="caution">
    <text evidence="2">The sequence shown here is derived from an EMBL/GenBank/DDBJ whole genome shotgun (WGS) entry which is preliminary data.</text>
</comment>
<dbReference type="EMBL" id="JBJQOH010000002">
    <property type="protein sequence ID" value="KAL3695581.1"/>
    <property type="molecule type" value="Genomic_DNA"/>
</dbReference>